<dbReference type="Pfam" id="PF07976">
    <property type="entry name" value="Phe_hydrox_dim"/>
    <property type="match status" value="1"/>
</dbReference>
<sequence length="117" mass="13149">MRPPLPAFDVRAVLQQNHRDVTVTDLPPVLLPRKGPFDLVDYEKAYCPDPAQNIFTLRNLDRDQGCLVVVRPDQYVAHVLPLDAHHELVTFFEGVLLESRAPNTSAQHLTKAEAVEA</sequence>
<keyword evidence="4" id="KW-1185">Reference proteome</keyword>
<dbReference type="Proteomes" id="UP001500909">
    <property type="component" value="Unassembled WGS sequence"/>
</dbReference>
<protein>
    <recommendedName>
        <fullName evidence="2">Phenol hydroxylase-like C-terminal dimerisation domain-containing protein</fullName>
    </recommendedName>
</protein>
<name>A0ABN0ZLK5_9ACTN</name>
<accession>A0ABN0ZLK5</accession>
<proteinExistence type="predicted"/>
<evidence type="ECO:0000313" key="4">
    <source>
        <dbReference type="Proteomes" id="UP001500909"/>
    </source>
</evidence>
<dbReference type="InterPro" id="IPR038220">
    <property type="entry name" value="PHOX_C_sf"/>
</dbReference>
<comment type="caution">
    <text evidence="3">The sequence shown here is derived from an EMBL/GenBank/DDBJ whole genome shotgun (WGS) entry which is preliminary data.</text>
</comment>
<reference evidence="3 4" key="1">
    <citation type="journal article" date="2019" name="Int. J. Syst. Evol. Microbiol.">
        <title>The Global Catalogue of Microorganisms (GCM) 10K type strain sequencing project: providing services to taxonomists for standard genome sequencing and annotation.</title>
        <authorList>
            <consortium name="The Broad Institute Genomics Platform"/>
            <consortium name="The Broad Institute Genome Sequencing Center for Infectious Disease"/>
            <person name="Wu L."/>
            <person name="Ma J."/>
        </authorList>
    </citation>
    <scope>NUCLEOTIDE SEQUENCE [LARGE SCALE GENOMIC DNA]</scope>
    <source>
        <strain evidence="3 4">JCM 4805</strain>
    </source>
</reference>
<dbReference type="Gene3D" id="3.40.30.20">
    <property type="match status" value="1"/>
</dbReference>
<organism evidence="3 4">
    <name type="scientific">Streptomyces olivaceiscleroticus</name>
    <dbReference type="NCBI Taxonomy" id="68245"/>
    <lineage>
        <taxon>Bacteria</taxon>
        <taxon>Bacillati</taxon>
        <taxon>Actinomycetota</taxon>
        <taxon>Actinomycetes</taxon>
        <taxon>Kitasatosporales</taxon>
        <taxon>Streptomycetaceae</taxon>
        <taxon>Streptomyces</taxon>
    </lineage>
</organism>
<keyword evidence="1" id="KW-0560">Oxidoreductase</keyword>
<feature type="domain" description="Phenol hydroxylase-like C-terminal dimerisation" evidence="2">
    <location>
        <begin position="7"/>
        <end position="99"/>
    </location>
</feature>
<dbReference type="SUPFAM" id="SSF52833">
    <property type="entry name" value="Thioredoxin-like"/>
    <property type="match status" value="1"/>
</dbReference>
<evidence type="ECO:0000313" key="3">
    <source>
        <dbReference type="EMBL" id="GAA0451313.1"/>
    </source>
</evidence>
<evidence type="ECO:0000256" key="1">
    <source>
        <dbReference type="ARBA" id="ARBA00023002"/>
    </source>
</evidence>
<dbReference type="CDD" id="cd02979">
    <property type="entry name" value="PHOX_C"/>
    <property type="match status" value="1"/>
</dbReference>
<gene>
    <name evidence="3" type="ORF">GCM10010361_14250</name>
</gene>
<dbReference type="InterPro" id="IPR012941">
    <property type="entry name" value="Phe_hydrox_C_dim_dom"/>
</dbReference>
<dbReference type="RefSeq" id="WP_346093855.1">
    <property type="nucleotide sequence ID" value="NZ_BAAABY010000009.1"/>
</dbReference>
<evidence type="ECO:0000259" key="2">
    <source>
        <dbReference type="Pfam" id="PF07976"/>
    </source>
</evidence>
<dbReference type="InterPro" id="IPR036249">
    <property type="entry name" value="Thioredoxin-like_sf"/>
</dbReference>
<dbReference type="EMBL" id="BAAABY010000009">
    <property type="protein sequence ID" value="GAA0451313.1"/>
    <property type="molecule type" value="Genomic_DNA"/>
</dbReference>